<dbReference type="Gene3D" id="1.20.120.450">
    <property type="entry name" value="dinb family like domain"/>
    <property type="match status" value="1"/>
</dbReference>
<evidence type="ECO:0000313" key="3">
    <source>
        <dbReference type="Proteomes" id="UP000316330"/>
    </source>
</evidence>
<proteinExistence type="predicted"/>
<dbReference type="SUPFAM" id="SSF109854">
    <property type="entry name" value="DinB/YfiT-like putative metalloenzymes"/>
    <property type="match status" value="1"/>
</dbReference>
<dbReference type="EMBL" id="VNJJ01000023">
    <property type="protein sequence ID" value="TVX95309.1"/>
    <property type="molecule type" value="Genomic_DNA"/>
</dbReference>
<dbReference type="InterPro" id="IPR024775">
    <property type="entry name" value="DinB-like"/>
</dbReference>
<dbReference type="Pfam" id="PF12867">
    <property type="entry name" value="DinB_2"/>
    <property type="match status" value="1"/>
</dbReference>
<dbReference type="Proteomes" id="UP000316330">
    <property type="component" value="Unassembled WGS sequence"/>
</dbReference>
<accession>A0A559J600</accession>
<name>A0A559J600_9BACL</name>
<dbReference type="AlphaFoldDB" id="A0A559J600"/>
<sequence>MNNRPAQDEFGGHFGTYINIVPDGNIIDILANNLKETSEFLSDIPESKGSNRYAPGKWSLKEAIGHISDTERVMSYRLLRIARGDQTPLPGFDQDAYMAGVDFNAYSLAELIEDYISVRRATLTLLRGLPDAAWDRMGTASGNPVSARALAYINAGHELHHLRIIKDKYLA</sequence>
<evidence type="ECO:0000313" key="2">
    <source>
        <dbReference type="EMBL" id="TVX95309.1"/>
    </source>
</evidence>
<dbReference type="OrthoDB" id="9793216at2"/>
<organism evidence="2 3">
    <name type="scientific">Cohnella terricola</name>
    <dbReference type="NCBI Taxonomy" id="1289167"/>
    <lineage>
        <taxon>Bacteria</taxon>
        <taxon>Bacillati</taxon>
        <taxon>Bacillota</taxon>
        <taxon>Bacilli</taxon>
        <taxon>Bacillales</taxon>
        <taxon>Paenibacillaceae</taxon>
        <taxon>Cohnella</taxon>
    </lineage>
</organism>
<gene>
    <name evidence="2" type="ORF">FPZ45_23685</name>
</gene>
<protein>
    <submittedName>
        <fullName evidence="2">DinB family protein</fullName>
    </submittedName>
</protein>
<comment type="caution">
    <text evidence="2">The sequence shown here is derived from an EMBL/GenBank/DDBJ whole genome shotgun (WGS) entry which is preliminary data.</text>
</comment>
<feature type="domain" description="DinB-like" evidence="1">
    <location>
        <begin position="33"/>
        <end position="165"/>
    </location>
</feature>
<evidence type="ECO:0000259" key="1">
    <source>
        <dbReference type="Pfam" id="PF12867"/>
    </source>
</evidence>
<reference evidence="2 3" key="1">
    <citation type="submission" date="2019-07" db="EMBL/GenBank/DDBJ databases">
        <authorList>
            <person name="Kim J."/>
        </authorList>
    </citation>
    <scope>NUCLEOTIDE SEQUENCE [LARGE SCALE GENOMIC DNA]</scope>
    <source>
        <strain evidence="2 3">G13</strain>
    </source>
</reference>
<dbReference type="InterPro" id="IPR034660">
    <property type="entry name" value="DinB/YfiT-like"/>
</dbReference>
<keyword evidence="3" id="KW-1185">Reference proteome</keyword>
<dbReference type="RefSeq" id="WP_144707130.1">
    <property type="nucleotide sequence ID" value="NZ_VNJJ01000023.1"/>
</dbReference>